<protein>
    <submittedName>
        <fullName evidence="3">Uncharacterized protein</fullName>
    </submittedName>
</protein>
<organism evidence="3 4">
    <name type="scientific">Pisum sativum</name>
    <name type="common">Garden pea</name>
    <name type="synonym">Lathyrus oleraceus</name>
    <dbReference type="NCBI Taxonomy" id="3888"/>
    <lineage>
        <taxon>Eukaryota</taxon>
        <taxon>Viridiplantae</taxon>
        <taxon>Streptophyta</taxon>
        <taxon>Embryophyta</taxon>
        <taxon>Tracheophyta</taxon>
        <taxon>Spermatophyta</taxon>
        <taxon>Magnoliopsida</taxon>
        <taxon>eudicotyledons</taxon>
        <taxon>Gunneridae</taxon>
        <taxon>Pentapetalae</taxon>
        <taxon>rosids</taxon>
        <taxon>fabids</taxon>
        <taxon>Fabales</taxon>
        <taxon>Fabaceae</taxon>
        <taxon>Papilionoideae</taxon>
        <taxon>50 kb inversion clade</taxon>
        <taxon>NPAAA clade</taxon>
        <taxon>Hologalegina</taxon>
        <taxon>IRL clade</taxon>
        <taxon>Fabeae</taxon>
        <taxon>Lathyrus</taxon>
    </lineage>
</organism>
<dbReference type="Gramene" id="Psat02G0519000-T1">
    <property type="protein sequence ID" value="KAI5439720.1"/>
    <property type="gene ID" value="KIW84_025190"/>
</dbReference>
<comment type="caution">
    <text evidence="3">The sequence shown here is derived from an EMBL/GenBank/DDBJ whole genome shotgun (WGS) entry which is preliminary data.</text>
</comment>
<gene>
    <name evidence="3" type="ORF">KIW84_025190</name>
</gene>
<keyword evidence="2" id="KW-1133">Transmembrane helix</keyword>
<keyword evidence="2" id="KW-0812">Transmembrane</keyword>
<evidence type="ECO:0000313" key="3">
    <source>
        <dbReference type="EMBL" id="KAI5439720.1"/>
    </source>
</evidence>
<evidence type="ECO:0000256" key="2">
    <source>
        <dbReference type="SAM" id="Phobius"/>
    </source>
</evidence>
<feature type="coiled-coil region" evidence="1">
    <location>
        <begin position="79"/>
        <end position="109"/>
    </location>
</feature>
<dbReference type="AlphaFoldDB" id="A0A9D4YL75"/>
<keyword evidence="2" id="KW-0472">Membrane</keyword>
<reference evidence="3 4" key="1">
    <citation type="journal article" date="2022" name="Nat. Genet.">
        <title>Improved pea reference genome and pan-genome highlight genomic features and evolutionary characteristics.</title>
        <authorList>
            <person name="Yang T."/>
            <person name="Liu R."/>
            <person name="Luo Y."/>
            <person name="Hu S."/>
            <person name="Wang D."/>
            <person name="Wang C."/>
            <person name="Pandey M.K."/>
            <person name="Ge S."/>
            <person name="Xu Q."/>
            <person name="Li N."/>
            <person name="Li G."/>
            <person name="Huang Y."/>
            <person name="Saxena R.K."/>
            <person name="Ji Y."/>
            <person name="Li M."/>
            <person name="Yan X."/>
            <person name="He Y."/>
            <person name="Liu Y."/>
            <person name="Wang X."/>
            <person name="Xiang C."/>
            <person name="Varshney R.K."/>
            <person name="Ding H."/>
            <person name="Gao S."/>
            <person name="Zong X."/>
        </authorList>
    </citation>
    <scope>NUCLEOTIDE SEQUENCE [LARGE SCALE GENOMIC DNA]</scope>
    <source>
        <strain evidence="3 4">cv. Zhongwan 6</strain>
    </source>
</reference>
<feature type="transmembrane region" description="Helical" evidence="2">
    <location>
        <begin position="110"/>
        <end position="130"/>
    </location>
</feature>
<proteinExistence type="predicted"/>
<accession>A0A9D4YL75</accession>
<keyword evidence="4" id="KW-1185">Reference proteome</keyword>
<sequence>MVGSNIVGSNSIPSVEFSSLPRCGCDRAMKMWVANTVQNCNRKFWRCRNTWNGNIRDLFVWDDEIGHCINVNTNISASCKNCEMANVKLEITAKKLEKAKIKIDVQKKKYFNLKMGLVISWFMFAMLYTFM</sequence>
<evidence type="ECO:0000313" key="4">
    <source>
        <dbReference type="Proteomes" id="UP001058974"/>
    </source>
</evidence>
<dbReference type="Proteomes" id="UP001058974">
    <property type="component" value="Chromosome 2"/>
</dbReference>
<dbReference type="EMBL" id="JAMSHJ010000002">
    <property type="protein sequence ID" value="KAI5439720.1"/>
    <property type="molecule type" value="Genomic_DNA"/>
</dbReference>
<keyword evidence="1" id="KW-0175">Coiled coil</keyword>
<evidence type="ECO:0000256" key="1">
    <source>
        <dbReference type="SAM" id="Coils"/>
    </source>
</evidence>
<name>A0A9D4YL75_PEA</name>